<dbReference type="PANTHER" id="PTHR10201">
    <property type="entry name" value="MATRIX METALLOPROTEINASE"/>
    <property type="match status" value="1"/>
</dbReference>
<feature type="binding site" evidence="9">
    <location>
        <position position="254"/>
    </location>
    <ligand>
        <name>Zn(2+)</name>
        <dbReference type="ChEBI" id="CHEBI:29105"/>
        <label>1</label>
    </ligand>
</feature>
<dbReference type="Pfam" id="PF00413">
    <property type="entry name" value="Peptidase_M10"/>
    <property type="match status" value="1"/>
</dbReference>
<dbReference type="Gene3D" id="3.40.390.10">
    <property type="entry name" value="Collagenase (Catalytic Domain)"/>
    <property type="match status" value="1"/>
</dbReference>
<dbReference type="Proteomes" id="UP000030758">
    <property type="component" value="Unassembled WGS sequence"/>
</dbReference>
<dbReference type="GO" id="GO:0008270">
    <property type="term" value="F:zinc ion binding"/>
    <property type="evidence" value="ECO:0007669"/>
    <property type="project" value="InterPro"/>
</dbReference>
<feature type="binding site" evidence="9">
    <location>
        <position position="319"/>
    </location>
    <ligand>
        <name>Zn(2+)</name>
        <dbReference type="ChEBI" id="CHEBI:29105"/>
        <label>2</label>
        <note>catalytic</note>
    </ligand>
</feature>
<dbReference type="PANTHER" id="PTHR10201:SF291">
    <property type="entry name" value="MATRIX METALLOPROTEINASE 1, ISOFORM C-RELATED"/>
    <property type="match status" value="1"/>
</dbReference>
<evidence type="ECO:0000313" key="12">
    <source>
        <dbReference type="EMBL" id="KFD64844.1"/>
    </source>
</evidence>
<evidence type="ECO:0000256" key="6">
    <source>
        <dbReference type="ARBA" id="ARBA00022833"/>
    </source>
</evidence>
<evidence type="ECO:0000256" key="3">
    <source>
        <dbReference type="ARBA" id="ARBA00022723"/>
    </source>
</evidence>
<evidence type="ECO:0000259" key="11">
    <source>
        <dbReference type="SMART" id="SM00235"/>
    </source>
</evidence>
<feature type="domain" description="Peptidase metallopeptidase" evidence="11">
    <location>
        <begin position="181"/>
        <end position="361"/>
    </location>
</feature>
<gene>
    <name evidence="12" type="ORF">M514_01660</name>
</gene>
<dbReference type="PRINTS" id="PR00138">
    <property type="entry name" value="MATRIXIN"/>
</dbReference>
<dbReference type="AlphaFoldDB" id="A0A085N5U8"/>
<comment type="similarity">
    <text evidence="1">Belongs to the peptidase M10A family.</text>
</comment>
<dbReference type="InterPro" id="IPR024079">
    <property type="entry name" value="MetalloPept_cat_dom_sf"/>
</dbReference>
<keyword evidence="9" id="KW-0106">Calcium</keyword>
<evidence type="ECO:0000256" key="9">
    <source>
        <dbReference type="PIRSR" id="PIRSR621190-2"/>
    </source>
</evidence>
<feature type="chain" id="PRO_5001795726" description="Peptidase metallopeptidase domain-containing protein" evidence="10">
    <location>
        <begin position="24"/>
        <end position="542"/>
    </location>
</feature>
<dbReference type="CDD" id="cd04278">
    <property type="entry name" value="ZnMc_MMP"/>
    <property type="match status" value="1"/>
</dbReference>
<keyword evidence="4 10" id="KW-0732">Signal</keyword>
<keyword evidence="3 9" id="KW-0479">Metal-binding</keyword>
<keyword evidence="5" id="KW-0378">Hydrolase</keyword>
<keyword evidence="6 9" id="KW-0862">Zinc</keyword>
<dbReference type="InterPro" id="IPR021190">
    <property type="entry name" value="Pept_M10A"/>
</dbReference>
<dbReference type="InterPro" id="IPR001818">
    <property type="entry name" value="Pept_M10_metallopeptidase"/>
</dbReference>
<protein>
    <recommendedName>
        <fullName evidence="11">Peptidase metallopeptidase domain-containing protein</fullName>
    </recommendedName>
</protein>
<dbReference type="InterPro" id="IPR002477">
    <property type="entry name" value="Peptidoglycan-bd-like"/>
</dbReference>
<feature type="binding site" evidence="9">
    <location>
        <position position="289"/>
    </location>
    <ligand>
        <name>Zn(2+)</name>
        <dbReference type="ChEBI" id="CHEBI:29105"/>
        <label>1</label>
    </ligand>
</feature>
<comment type="cofactor">
    <cofactor evidence="9">
        <name>Ca(2+)</name>
        <dbReference type="ChEBI" id="CHEBI:29108"/>
    </cofactor>
    <text evidence="9">Can bind about 5 Ca(2+) ions per subunit.</text>
</comment>
<dbReference type="InterPro" id="IPR033739">
    <property type="entry name" value="M10A_MMP"/>
</dbReference>
<evidence type="ECO:0000256" key="5">
    <source>
        <dbReference type="ARBA" id="ARBA00022801"/>
    </source>
</evidence>
<proteinExistence type="inferred from homology"/>
<evidence type="ECO:0000256" key="10">
    <source>
        <dbReference type="SAM" id="SignalP"/>
    </source>
</evidence>
<feature type="binding site" evidence="9">
    <location>
        <position position="244"/>
    </location>
    <ligand>
        <name>Ca(2+)</name>
        <dbReference type="ChEBI" id="CHEBI:29108"/>
        <label>2</label>
    </ligand>
</feature>
<dbReference type="EMBL" id="KL367549">
    <property type="protein sequence ID" value="KFD64844.1"/>
    <property type="molecule type" value="Genomic_DNA"/>
</dbReference>
<dbReference type="GO" id="GO:0004222">
    <property type="term" value="F:metalloendopeptidase activity"/>
    <property type="evidence" value="ECO:0007669"/>
    <property type="project" value="InterPro"/>
</dbReference>
<dbReference type="InterPro" id="IPR036365">
    <property type="entry name" value="PGBD-like_sf"/>
</dbReference>
<dbReference type="GO" id="GO:0030198">
    <property type="term" value="P:extracellular matrix organization"/>
    <property type="evidence" value="ECO:0007669"/>
    <property type="project" value="TreeGrafter"/>
</dbReference>
<feature type="binding site" evidence="9">
    <location>
        <position position="292"/>
    </location>
    <ligand>
        <name>Ca(2+)</name>
        <dbReference type="ChEBI" id="CHEBI:29108"/>
        <label>1</label>
    </ligand>
</feature>
<feature type="binding site" evidence="9">
    <location>
        <position position="333"/>
    </location>
    <ligand>
        <name>Zn(2+)</name>
        <dbReference type="ChEBI" id="CHEBI:29105"/>
        <label>2</label>
        <note>catalytic</note>
    </ligand>
</feature>
<feature type="binding site" evidence="9">
    <location>
        <position position="315"/>
    </location>
    <ligand>
        <name>Zn(2+)</name>
        <dbReference type="ChEBI" id="CHEBI:29105"/>
        <label>2</label>
        <note>catalytic</note>
    </ligand>
</feature>
<sequence length="542" mass="62044">MNLLWTFLCLLQPLFLWLPTTFSYPLRVIAWQSPYLASYESRFVTPAVTSSNMEQVDAPISLTSDELITARHLLRAASHSRHRRKRINMIKEAMRYLRRYGYISGVCKEENVKEALKVFQEMAGIPSTGDLNASTIGKMRQRRCGIADAEFARRSSALHKKKKRFTQVSKWLGKMNSHDVLRLKWKIAKYSQKLHPEATRRNGGRVCRLVVRSAFKIWSDQIAIPSMRTAKLEFSESSSADDSDIDILFATGEHGDQYPFDGAGNSSNILAHTFYPNYQPYDLLNGDIHFDDSENWTLDPYRSSGNPYFPYVLVHEIGHALGLGHSKRQEAVMNPIYKSTPLSTVALDIDDKCALNWNYIGPSNICLFVWLMVELLPRARNSTVVDLHGHLSRHQEMRRAPEPGELSMDHEQWKFPLFSSGTANGTSYLLIDPFVYANFWSDVFIPTCRADKELKRRIRLMLSNKLGVSHVRASHLVHRLCKLLERLSLIKYQNAKQKSSKQLMDLFADHDMLSQLDDDDAMKENASALSELINSLIPKRSE</sequence>
<feature type="binding site" evidence="9">
    <location>
        <position position="287"/>
    </location>
    <ligand>
        <name>Ca(2+)</name>
        <dbReference type="ChEBI" id="CHEBI:29108"/>
        <label>2</label>
    </ligand>
</feature>
<evidence type="ECO:0000256" key="8">
    <source>
        <dbReference type="PIRSR" id="PIRSR621190-1"/>
    </source>
</evidence>
<feature type="binding site" evidence="9">
    <location>
        <position position="272"/>
    </location>
    <ligand>
        <name>Zn(2+)</name>
        <dbReference type="ChEBI" id="CHEBI:29105"/>
        <label>1</label>
    </ligand>
</feature>
<evidence type="ECO:0000256" key="4">
    <source>
        <dbReference type="ARBA" id="ARBA00022729"/>
    </source>
</evidence>
<feature type="signal peptide" evidence="10">
    <location>
        <begin position="1"/>
        <end position="23"/>
    </location>
</feature>
<feature type="binding site" evidence="9">
    <location>
        <position position="262"/>
    </location>
    <ligand>
        <name>Ca(2+)</name>
        <dbReference type="ChEBI" id="CHEBI:29108"/>
        <label>3</label>
    </ligand>
</feature>
<feature type="binding site" evidence="9">
    <location>
        <position position="294"/>
    </location>
    <ligand>
        <name>Ca(2+)</name>
        <dbReference type="ChEBI" id="CHEBI:29108"/>
        <label>1</label>
    </ligand>
</feature>
<feature type="active site" evidence="8">
    <location>
        <position position="316"/>
    </location>
</feature>
<dbReference type="SUPFAM" id="SSF47090">
    <property type="entry name" value="PGBD-like"/>
    <property type="match status" value="1"/>
</dbReference>
<dbReference type="GO" id="GO:0006508">
    <property type="term" value="P:proteolysis"/>
    <property type="evidence" value="ECO:0007669"/>
    <property type="project" value="UniProtKB-KW"/>
</dbReference>
<feature type="binding site" description="in inhibited form" evidence="9">
    <location>
        <position position="144"/>
    </location>
    <ligand>
        <name>Zn(2+)</name>
        <dbReference type="ChEBI" id="CHEBI:29105"/>
        <label>2</label>
        <note>catalytic</note>
    </ligand>
</feature>
<reference evidence="12" key="1">
    <citation type="journal article" date="2014" name="Nat. Genet.">
        <title>Genome and transcriptome of the porcine whipworm Trichuris suis.</title>
        <authorList>
            <person name="Jex A.R."/>
            <person name="Nejsum P."/>
            <person name="Schwarz E.M."/>
            <person name="Hu L."/>
            <person name="Young N.D."/>
            <person name="Hall R.S."/>
            <person name="Korhonen P.K."/>
            <person name="Liao S."/>
            <person name="Thamsborg S."/>
            <person name="Xia J."/>
            <person name="Xu P."/>
            <person name="Wang S."/>
            <person name="Scheerlinck J.P."/>
            <person name="Hofmann A."/>
            <person name="Sternberg P.W."/>
            <person name="Wang J."/>
            <person name="Gasser R.B."/>
        </authorList>
    </citation>
    <scope>NUCLEOTIDE SEQUENCE [LARGE SCALE GENOMIC DNA]</scope>
    <source>
        <strain evidence="12">DCEP-RM93F</strain>
    </source>
</reference>
<name>A0A085N5U8_9BILA</name>
<feature type="binding site" evidence="9">
    <location>
        <position position="256"/>
    </location>
    <ligand>
        <name>Zn(2+)</name>
        <dbReference type="ChEBI" id="CHEBI:29105"/>
        <label>1</label>
    </ligand>
</feature>
<comment type="cofactor">
    <cofactor evidence="9">
        <name>Zn(2+)</name>
        <dbReference type="ChEBI" id="CHEBI:29105"/>
    </cofactor>
    <text evidence="9">Binds 2 Zn(2+) ions per subunit.</text>
</comment>
<evidence type="ECO:0000256" key="2">
    <source>
        <dbReference type="ARBA" id="ARBA00022670"/>
    </source>
</evidence>
<dbReference type="GO" id="GO:0005615">
    <property type="term" value="C:extracellular space"/>
    <property type="evidence" value="ECO:0007669"/>
    <property type="project" value="TreeGrafter"/>
</dbReference>
<dbReference type="InterPro" id="IPR006026">
    <property type="entry name" value="Peptidase_Metallo"/>
</dbReference>
<dbReference type="Pfam" id="PF01471">
    <property type="entry name" value="PG_binding_1"/>
    <property type="match status" value="1"/>
</dbReference>
<dbReference type="SMART" id="SM00235">
    <property type="entry name" value="ZnMc"/>
    <property type="match status" value="1"/>
</dbReference>
<dbReference type="SUPFAM" id="SSF55486">
    <property type="entry name" value="Metalloproteases ('zincins'), catalytic domain"/>
    <property type="match status" value="1"/>
</dbReference>
<organism evidence="12">
    <name type="scientific">Trichuris suis</name>
    <name type="common">pig whipworm</name>
    <dbReference type="NCBI Taxonomy" id="68888"/>
    <lineage>
        <taxon>Eukaryota</taxon>
        <taxon>Metazoa</taxon>
        <taxon>Ecdysozoa</taxon>
        <taxon>Nematoda</taxon>
        <taxon>Enoplea</taxon>
        <taxon>Dorylaimia</taxon>
        <taxon>Trichinellida</taxon>
        <taxon>Trichuridae</taxon>
        <taxon>Trichuris</taxon>
    </lineage>
</organism>
<evidence type="ECO:0000256" key="1">
    <source>
        <dbReference type="ARBA" id="ARBA00010370"/>
    </source>
</evidence>
<feature type="binding site" evidence="9">
    <location>
        <position position="294"/>
    </location>
    <ligand>
        <name>Ca(2+)</name>
        <dbReference type="ChEBI" id="CHEBI:29108"/>
        <label>3</label>
    </ligand>
</feature>
<dbReference type="GO" id="GO:0030574">
    <property type="term" value="P:collagen catabolic process"/>
    <property type="evidence" value="ECO:0007669"/>
    <property type="project" value="TreeGrafter"/>
</dbReference>
<keyword evidence="2" id="KW-0645">Protease</keyword>
<evidence type="ECO:0000256" key="7">
    <source>
        <dbReference type="ARBA" id="ARBA00023049"/>
    </source>
</evidence>
<feature type="binding site" evidence="9">
    <location>
        <position position="291"/>
    </location>
    <ligand>
        <name>Ca(2+)</name>
        <dbReference type="ChEBI" id="CHEBI:29108"/>
        <label>3</label>
    </ligand>
</feature>
<keyword evidence="7" id="KW-0482">Metalloprotease</keyword>
<accession>A0A085N5U8</accession>
<feature type="binding site" evidence="9">
    <location>
        <position position="261"/>
    </location>
    <ligand>
        <name>Ca(2+)</name>
        <dbReference type="ChEBI" id="CHEBI:29108"/>
        <label>3</label>
    </ligand>
</feature>
<feature type="binding site" evidence="9">
    <location>
        <position position="325"/>
    </location>
    <ligand>
        <name>Zn(2+)</name>
        <dbReference type="ChEBI" id="CHEBI:29105"/>
        <label>2</label>
        <note>catalytic</note>
    </ligand>
</feature>
<dbReference type="GO" id="GO:0031012">
    <property type="term" value="C:extracellular matrix"/>
    <property type="evidence" value="ECO:0007669"/>
    <property type="project" value="InterPro"/>
</dbReference>
<dbReference type="MEROPS" id="M10.068"/>